<evidence type="ECO:0000313" key="4">
    <source>
        <dbReference type="Proteomes" id="UP000557193"/>
    </source>
</evidence>
<feature type="transmembrane region" description="Helical" evidence="1">
    <location>
        <begin position="372"/>
        <end position="392"/>
    </location>
</feature>
<dbReference type="Proteomes" id="UP000557193">
    <property type="component" value="Unassembled WGS sequence"/>
</dbReference>
<organism evidence="3 4">
    <name type="scientific">Pseudomonas fluvialis</name>
    <dbReference type="NCBI Taxonomy" id="1793966"/>
    <lineage>
        <taxon>Bacteria</taxon>
        <taxon>Pseudomonadati</taxon>
        <taxon>Pseudomonadota</taxon>
        <taxon>Gammaproteobacteria</taxon>
        <taxon>Pseudomonadales</taxon>
        <taxon>Pseudomonadaceae</taxon>
        <taxon>Pseudomonas</taxon>
    </lineage>
</organism>
<dbReference type="InterPro" id="IPR025695">
    <property type="entry name" value="DoxX-like"/>
</dbReference>
<feature type="transmembrane region" description="Helical" evidence="1">
    <location>
        <begin position="303"/>
        <end position="324"/>
    </location>
</feature>
<sequence>MRVFLVGASGFLGRHLLTALTAAGHQVLASSRRPPELALPGVEWLPLDLLTLTDEPRTFDWPAGVDVLINAAGELSADQAAMQSLQGRATCALFDEAVQHGVRVLQVSALGAGDHPDVAFLASKAEADGHLLGLGVPAVVLRPSLVLGPGGTSSGWLQRLSPWPLIPLLNNRARLQPLHVDDLCAAVLALLRQWPAQPCVLPLVGPQVLTQGELLDRLRAAQGWAPARYWALPGWLSWPLAKLGEWCGWQALNRQTWRLAGRDNLGSGAPLEQACGYRVAPLEARVQDWPVAVQSISQALQPVLLIVLLLIWLGTALVCLGPGYDWGLRIMAEAGVTGWPAALAVIGGALCDGLLGLALLRSRWRRRALQAQIALMLGYSLLISVLLPHYWFDPYMAVGKNAAVLLLSLWLLWLTPLPDKERR</sequence>
<keyword evidence="1" id="KW-0812">Transmembrane</keyword>
<dbReference type="PANTHER" id="PTHR12126:SF11">
    <property type="entry name" value="NADH DEHYDROGENASE [UBIQUINONE] 1 ALPHA SUBCOMPLEX SUBUNIT 9, MITOCHONDRIAL"/>
    <property type="match status" value="1"/>
</dbReference>
<dbReference type="RefSeq" id="WP_184680475.1">
    <property type="nucleotide sequence ID" value="NZ_JACHLL010000001.1"/>
</dbReference>
<dbReference type="GO" id="GO:0044877">
    <property type="term" value="F:protein-containing complex binding"/>
    <property type="evidence" value="ECO:0007669"/>
    <property type="project" value="TreeGrafter"/>
</dbReference>
<dbReference type="SUPFAM" id="SSF51735">
    <property type="entry name" value="NAD(P)-binding Rossmann-fold domains"/>
    <property type="match status" value="1"/>
</dbReference>
<evidence type="ECO:0000313" key="3">
    <source>
        <dbReference type="EMBL" id="MBB6340437.1"/>
    </source>
</evidence>
<feature type="transmembrane region" description="Helical" evidence="1">
    <location>
        <begin position="398"/>
        <end position="417"/>
    </location>
</feature>
<keyword evidence="1" id="KW-0472">Membrane</keyword>
<dbReference type="Gene3D" id="3.40.50.720">
    <property type="entry name" value="NAD(P)-binding Rossmann-like Domain"/>
    <property type="match status" value="1"/>
</dbReference>
<gene>
    <name evidence="3" type="ORF">HNP49_000587</name>
</gene>
<dbReference type="Pfam" id="PF13781">
    <property type="entry name" value="DoxX_3"/>
    <property type="match status" value="1"/>
</dbReference>
<keyword evidence="1" id="KW-1133">Transmembrane helix</keyword>
<dbReference type="InterPro" id="IPR036291">
    <property type="entry name" value="NAD(P)-bd_dom_sf"/>
</dbReference>
<dbReference type="EMBL" id="JACHLL010000001">
    <property type="protein sequence ID" value="MBB6340437.1"/>
    <property type="molecule type" value="Genomic_DNA"/>
</dbReference>
<dbReference type="InterPro" id="IPR001509">
    <property type="entry name" value="Epimerase_deHydtase"/>
</dbReference>
<name>A0A7X0BPH4_9PSED</name>
<evidence type="ECO:0000259" key="2">
    <source>
        <dbReference type="Pfam" id="PF01370"/>
    </source>
</evidence>
<proteinExistence type="predicted"/>
<comment type="caution">
    <text evidence="3">The sequence shown here is derived from an EMBL/GenBank/DDBJ whole genome shotgun (WGS) entry which is preliminary data.</text>
</comment>
<accession>A0A7X0BPH4</accession>
<feature type="transmembrane region" description="Helical" evidence="1">
    <location>
        <begin position="336"/>
        <end position="360"/>
    </location>
</feature>
<reference evidence="3 4" key="1">
    <citation type="submission" date="2020-08" db="EMBL/GenBank/DDBJ databases">
        <title>Functional genomics of gut bacteria from endangered species of beetles.</title>
        <authorList>
            <person name="Carlos-Shanley C."/>
        </authorList>
    </citation>
    <scope>NUCLEOTIDE SEQUENCE [LARGE SCALE GENOMIC DNA]</scope>
    <source>
        <strain evidence="3 4">S00202</strain>
    </source>
</reference>
<keyword evidence="4" id="KW-1185">Reference proteome</keyword>
<dbReference type="AlphaFoldDB" id="A0A7X0BPH4"/>
<evidence type="ECO:0000256" key="1">
    <source>
        <dbReference type="SAM" id="Phobius"/>
    </source>
</evidence>
<dbReference type="Pfam" id="PF01370">
    <property type="entry name" value="Epimerase"/>
    <property type="match status" value="1"/>
</dbReference>
<protein>
    <submittedName>
        <fullName evidence="3">Uncharacterized protein YbjT (DUF2867 family)</fullName>
    </submittedName>
</protein>
<dbReference type="InterPro" id="IPR051207">
    <property type="entry name" value="ComplexI_NDUFA9_subunit"/>
</dbReference>
<feature type="domain" description="NAD-dependent epimerase/dehydratase" evidence="2">
    <location>
        <begin position="3"/>
        <end position="193"/>
    </location>
</feature>
<dbReference type="PANTHER" id="PTHR12126">
    <property type="entry name" value="NADH-UBIQUINONE OXIDOREDUCTASE 39 KDA SUBUNIT-RELATED"/>
    <property type="match status" value="1"/>
</dbReference>